<evidence type="ECO:0008006" key="3">
    <source>
        <dbReference type="Google" id="ProtNLM"/>
    </source>
</evidence>
<protein>
    <recommendedName>
        <fullName evidence="3">Catechol 2,3-dioxygenase</fullName>
    </recommendedName>
</protein>
<dbReference type="EMBL" id="FPKV01000001">
    <property type="protein sequence ID" value="SFZ89382.1"/>
    <property type="molecule type" value="Genomic_DNA"/>
</dbReference>
<dbReference type="Proteomes" id="UP000182544">
    <property type="component" value="Unassembled WGS sequence"/>
</dbReference>
<dbReference type="AlphaFoldDB" id="A0A1K2IAW7"/>
<gene>
    <name evidence="1" type="ORF">SAMN05428642_101218</name>
</gene>
<dbReference type="STRING" id="369401.SAMN05428642_101218"/>
<organism evidence="1 2">
    <name type="scientific">Flaviramulus basaltis</name>
    <dbReference type="NCBI Taxonomy" id="369401"/>
    <lineage>
        <taxon>Bacteria</taxon>
        <taxon>Pseudomonadati</taxon>
        <taxon>Bacteroidota</taxon>
        <taxon>Flavobacteriia</taxon>
        <taxon>Flavobacteriales</taxon>
        <taxon>Flavobacteriaceae</taxon>
        <taxon>Flaviramulus</taxon>
    </lineage>
</organism>
<dbReference type="RefSeq" id="WP_072399784.1">
    <property type="nucleotide sequence ID" value="NZ_FPKV01000001.1"/>
</dbReference>
<dbReference type="SUPFAM" id="SSF54593">
    <property type="entry name" value="Glyoxalase/Bleomycin resistance protein/Dihydroxybiphenyl dioxygenase"/>
    <property type="match status" value="1"/>
</dbReference>
<proteinExistence type="predicted"/>
<dbReference type="InterPro" id="IPR029068">
    <property type="entry name" value="Glyas_Bleomycin-R_OHBP_Dase"/>
</dbReference>
<evidence type="ECO:0000313" key="1">
    <source>
        <dbReference type="EMBL" id="SFZ89382.1"/>
    </source>
</evidence>
<accession>A0A1K2IAW7</accession>
<reference evidence="1 2" key="1">
    <citation type="submission" date="2016-10" db="EMBL/GenBank/DDBJ databases">
        <authorList>
            <person name="de Groot N.N."/>
        </authorList>
    </citation>
    <scope>NUCLEOTIDE SEQUENCE [LARGE SCALE GENOMIC DNA]</scope>
    <source>
        <strain evidence="1 2">DSM 18180</strain>
    </source>
</reference>
<dbReference type="OrthoDB" id="674527at2"/>
<keyword evidence="2" id="KW-1185">Reference proteome</keyword>
<name>A0A1K2IAW7_9FLAO</name>
<sequence>MKHNIKSIRAFFGAKDYNLSRQFYLDFGFEEFKTSFKMSYFKSGDFGFYLQDSYVKKWVDNSMIFLEVDNAEEHLAEIKKLNLTSKYKMVRISEIHYNDWGNEYFVHDPSGVLWHIGAFKN</sequence>
<dbReference type="Gene3D" id="3.10.180.10">
    <property type="entry name" value="2,3-Dihydroxybiphenyl 1,2-Dioxygenase, domain 1"/>
    <property type="match status" value="1"/>
</dbReference>
<evidence type="ECO:0000313" key="2">
    <source>
        <dbReference type="Proteomes" id="UP000182544"/>
    </source>
</evidence>